<evidence type="ECO:0000313" key="1">
    <source>
        <dbReference type="EMBL" id="CDP91262.1"/>
    </source>
</evidence>
<accession>A0A1I9FZW1</accession>
<reference evidence="1" key="1">
    <citation type="journal article" date="2007" name="Science">
        <title>Draft genome of the filarial nematode parasite Brugia malayi.</title>
        <authorList>
            <person name="Ghedin E."/>
            <person name="Wang S."/>
            <person name="Spiro D."/>
            <person name="Caler E."/>
            <person name="Zhao Q."/>
            <person name="Crabtree J."/>
            <person name="Allen J.E."/>
            <person name="Delcher A.L."/>
            <person name="Guiliano D.B."/>
            <person name="Miranda-Saavedra D."/>
            <person name="Angiuoli S.V."/>
            <person name="Creasy T."/>
            <person name="Amedeo P."/>
            <person name="Haas B."/>
            <person name="El-Sayed N.M."/>
            <person name="Wortman J.R."/>
            <person name="Feldblyum T."/>
            <person name="Tallon L."/>
            <person name="Schatz M."/>
            <person name="Shumway M."/>
            <person name="Koo H."/>
            <person name="Salzberg S.L."/>
            <person name="Schobel S."/>
            <person name="Pertea M."/>
            <person name="Pop M."/>
            <person name="White O."/>
            <person name="Barton G.J."/>
            <person name="Carlow C.K."/>
            <person name="Crawford M.J."/>
            <person name="Daub J."/>
            <person name="Dimmic M.W."/>
            <person name="Estes C.F."/>
            <person name="Foster J.M."/>
            <person name="Ganatra M."/>
            <person name="Gregory W.F."/>
            <person name="Johnson N.M."/>
            <person name="Jin J."/>
            <person name="Komuniecki R."/>
            <person name="Korf I."/>
            <person name="Kumar S."/>
            <person name="Laney S."/>
            <person name="Li B.W."/>
            <person name="Li W."/>
            <person name="Lindblom T.H."/>
            <person name="Lustigman S."/>
            <person name="Ma D."/>
            <person name="Maina C.V."/>
            <person name="Martin D.M."/>
            <person name="McCarter J.P."/>
            <person name="McReynolds L."/>
            <person name="Mitreva M."/>
            <person name="Nutman T.B."/>
            <person name="Parkinson J."/>
            <person name="Peregrin-Alvarez J.M."/>
            <person name="Poole C."/>
            <person name="Ren Q."/>
            <person name="Saunders L."/>
            <person name="Sluder A.E."/>
            <person name="Smith K."/>
            <person name="Stanke M."/>
            <person name="Unnasch T.R."/>
            <person name="Ware J."/>
            <person name="Wei A.D."/>
            <person name="Weil G."/>
            <person name="Williams D.J."/>
            <person name="Zhang Y."/>
            <person name="Williams S.A."/>
            <person name="Fraser-Liggett C."/>
            <person name="Slatko B."/>
            <person name="Blaxter M.L."/>
            <person name="Scott A.L."/>
        </authorList>
    </citation>
    <scope>NUCLEOTIDE SEQUENCE</scope>
    <source>
        <strain evidence="1">FR3</strain>
    </source>
</reference>
<protein>
    <submittedName>
        <fullName evidence="1">Bm140</fullName>
    </submittedName>
</protein>
<proteinExistence type="predicted"/>
<sequence length="50" mass="6024">MVQFDSKPQVMFTLNPNFHDSGCLFRLNLFRYFETLCFLQQLCFVSPITW</sequence>
<organism evidence="1">
    <name type="scientific">Brugia malayi</name>
    <name type="common">Filarial nematode worm</name>
    <dbReference type="NCBI Taxonomy" id="6279"/>
    <lineage>
        <taxon>Eukaryota</taxon>
        <taxon>Metazoa</taxon>
        <taxon>Ecdysozoa</taxon>
        <taxon>Nematoda</taxon>
        <taxon>Chromadorea</taxon>
        <taxon>Rhabditida</taxon>
        <taxon>Spirurina</taxon>
        <taxon>Spiruromorpha</taxon>
        <taxon>Filarioidea</taxon>
        <taxon>Onchocercidae</taxon>
        <taxon>Brugia</taxon>
    </lineage>
</organism>
<name>A0A1I9FZW1_BRUMA</name>
<dbReference type="AlphaFoldDB" id="A0A1I9FZW1"/>
<gene>
    <name evidence="1" type="primary">Bm140</name>
    <name evidence="1" type="ORF">BM_Bm140</name>
</gene>
<dbReference type="EMBL" id="LN856114">
    <property type="protein sequence ID" value="CDP91262.1"/>
    <property type="molecule type" value="Genomic_DNA"/>
</dbReference>
<reference evidence="1" key="2">
    <citation type="submission" date="2012-12" db="EMBL/GenBank/DDBJ databases">
        <authorList>
            <consortium name="WormBase Consortium"/>
            <person name="Ghedin E."/>
            <person name="Paulini M."/>
        </authorList>
    </citation>
    <scope>NUCLEOTIDE SEQUENCE</scope>
    <source>
        <strain evidence="1">FR3</strain>
    </source>
</reference>